<dbReference type="Gene3D" id="1.10.10.60">
    <property type="entry name" value="Homeodomain-like"/>
    <property type="match status" value="1"/>
</dbReference>
<proteinExistence type="predicted"/>
<evidence type="ECO:0000313" key="3">
    <source>
        <dbReference type="EMBL" id="GLV53255.1"/>
    </source>
</evidence>
<dbReference type="Pfam" id="PF02796">
    <property type="entry name" value="HTH_7"/>
    <property type="match status" value="1"/>
</dbReference>
<reference evidence="3 4" key="1">
    <citation type="submission" date="2023-02" db="EMBL/GenBank/DDBJ databases">
        <title>Dictyobacter halimunensis sp. nov., a new member of the class Ktedonobacteria from forest soil in a geothermal area.</title>
        <authorList>
            <person name="Rachmania M.K."/>
            <person name="Ningsih F."/>
            <person name="Sakai Y."/>
            <person name="Yabe S."/>
            <person name="Yokota A."/>
            <person name="Sjamsuridzal W."/>
        </authorList>
    </citation>
    <scope>NUCLEOTIDE SEQUENCE [LARGE SCALE GENOMIC DNA]</scope>
    <source>
        <strain evidence="3 4">S3.2.2.5</strain>
    </source>
</reference>
<dbReference type="PANTHER" id="PTHR33498:SF1">
    <property type="entry name" value="TRANSPOSASE FOR INSERTION SEQUENCE ELEMENT IS1557"/>
    <property type="match status" value="1"/>
</dbReference>
<dbReference type="InterPro" id="IPR047951">
    <property type="entry name" value="Transpos_ISL3"/>
</dbReference>
<dbReference type="Pfam" id="PF01610">
    <property type="entry name" value="DDE_Tnp_ISL3"/>
    <property type="match status" value="2"/>
</dbReference>
<protein>
    <submittedName>
        <fullName evidence="3">Transposase</fullName>
    </submittedName>
</protein>
<dbReference type="PANTHER" id="PTHR33498">
    <property type="entry name" value="TRANSPOSASE FOR INSERTION SEQUENCE ELEMENT IS1557"/>
    <property type="match status" value="1"/>
</dbReference>
<evidence type="ECO:0000259" key="2">
    <source>
        <dbReference type="PROSITE" id="PS50531"/>
    </source>
</evidence>
<dbReference type="InterPro" id="IPR006120">
    <property type="entry name" value="Resolvase_HTH_dom"/>
</dbReference>
<dbReference type="PROSITE" id="PS50531">
    <property type="entry name" value="HTH_IS21"/>
    <property type="match status" value="1"/>
</dbReference>
<dbReference type="Pfam" id="PF14690">
    <property type="entry name" value="Zn_ribbon_ISL3"/>
    <property type="match status" value="1"/>
</dbReference>
<feature type="domain" description="HTH IS21-type" evidence="2">
    <location>
        <begin position="326"/>
        <end position="388"/>
    </location>
</feature>
<dbReference type="RefSeq" id="WP_338246729.1">
    <property type="nucleotide sequence ID" value="NZ_BSRI01000001.1"/>
</dbReference>
<dbReference type="NCBIfam" id="NF033550">
    <property type="entry name" value="transpos_ISL3"/>
    <property type="match status" value="1"/>
</dbReference>
<gene>
    <name evidence="3" type="ORF">KDH_01100</name>
</gene>
<organism evidence="3 4">
    <name type="scientific">Dictyobacter halimunensis</name>
    <dbReference type="NCBI Taxonomy" id="3026934"/>
    <lineage>
        <taxon>Bacteria</taxon>
        <taxon>Bacillati</taxon>
        <taxon>Chloroflexota</taxon>
        <taxon>Ktedonobacteria</taxon>
        <taxon>Ktedonobacterales</taxon>
        <taxon>Dictyobacteraceae</taxon>
        <taxon>Dictyobacter</taxon>
    </lineage>
</organism>
<dbReference type="InterPro" id="IPR029261">
    <property type="entry name" value="Transposase_Znf"/>
</dbReference>
<feature type="region of interest" description="Disordered" evidence="1">
    <location>
        <begin position="267"/>
        <end position="315"/>
    </location>
</feature>
<dbReference type="InterPro" id="IPR017894">
    <property type="entry name" value="HTH_IS21_transposase_type"/>
</dbReference>
<name>A0ABQ6FH00_9CHLR</name>
<accession>A0ABQ6FH00</accession>
<dbReference type="EMBL" id="BSRI01000001">
    <property type="protein sequence ID" value="GLV53255.1"/>
    <property type="molecule type" value="Genomic_DNA"/>
</dbReference>
<keyword evidence="4" id="KW-1185">Reference proteome</keyword>
<evidence type="ECO:0000313" key="4">
    <source>
        <dbReference type="Proteomes" id="UP001344906"/>
    </source>
</evidence>
<comment type="caution">
    <text evidence="3">The sequence shown here is derived from an EMBL/GenBank/DDBJ whole genome shotgun (WGS) entry which is preliminary data.</text>
</comment>
<dbReference type="InterPro" id="IPR002560">
    <property type="entry name" value="Transposase_DDE"/>
</dbReference>
<sequence>MSGWETSSPFLPLPDDICISSIRPTTTELIVSIACTKTYAHCPRCGARSERVHGHYVRTVADLPCGGRRVILKLSVRKFVCGAAICEQTIFTERLAELVQSYARMTNRLRQALIALGLATSAEVCERVAPSLSIQVSASTLLRRLREVACPPPVSVRVLGIDDWCWKRGQTYGTLLVDLERRLPIELLPDRQEETVTAWLLAHPEIEVISRDRAGAYAAAAKKGAPQAQQIADRYHVLKNLQDALKDLIARKQKYLPEIEETLSDAVPASARGKRRPASSSSDALALEQGKPFRNMSASPHKDAREAALPSPEKLRSQVSRTNRCALYGTVRALHTQGCSERVIAQRLGIARQTVHRYLSAETFPERATPPPKGSLLDPYKPAILTLWQQECYNGTQIYHQVLSLGYTGSESLFRQFIGLLRKRHQAAQTPSQLQPAESAREAASPTLPKRRLSCRQATWLCLSQPHKLTEEQKHQVALLCGAHPDLEKAYQLSQAFVSMLAERREKDLDAWLQLSESSGLAELKGFAQGIRRDYAAVRAAFTSSWSNGPVESQVNCLKLQKRLMFGRAKFDLLRLHVLRRA</sequence>
<feature type="region of interest" description="Disordered" evidence="1">
    <location>
        <begin position="428"/>
        <end position="448"/>
    </location>
</feature>
<dbReference type="Proteomes" id="UP001344906">
    <property type="component" value="Unassembled WGS sequence"/>
</dbReference>
<evidence type="ECO:0000256" key="1">
    <source>
        <dbReference type="SAM" id="MobiDB-lite"/>
    </source>
</evidence>